<dbReference type="PROSITE" id="PS50106">
    <property type="entry name" value="PDZ"/>
    <property type="match status" value="1"/>
</dbReference>
<proteinExistence type="inferred from homology"/>
<evidence type="ECO:0000256" key="1">
    <source>
        <dbReference type="ARBA" id="ARBA00009179"/>
    </source>
</evidence>
<organism evidence="8 9">
    <name type="scientific">Candidatus Nealsonbacteria bacterium CG23_combo_of_CG06-09_8_20_14_all_39_17</name>
    <dbReference type="NCBI Taxonomy" id="1974722"/>
    <lineage>
        <taxon>Bacteria</taxon>
        <taxon>Candidatus Nealsoniibacteriota</taxon>
    </lineage>
</organism>
<name>A0A2G9YWN3_9BACT</name>
<keyword evidence="6" id="KW-0812">Transmembrane</keyword>
<dbReference type="Gene3D" id="2.30.42.10">
    <property type="match status" value="1"/>
</dbReference>
<comment type="similarity">
    <text evidence="1 5">Belongs to the peptidase S41A family.</text>
</comment>
<feature type="domain" description="PDZ" evidence="7">
    <location>
        <begin position="96"/>
        <end position="164"/>
    </location>
</feature>
<dbReference type="Proteomes" id="UP000229976">
    <property type="component" value="Unassembled WGS sequence"/>
</dbReference>
<keyword evidence="3 5" id="KW-0378">Hydrolase</keyword>
<dbReference type="AlphaFoldDB" id="A0A2G9YWN3"/>
<evidence type="ECO:0000256" key="5">
    <source>
        <dbReference type="RuleBase" id="RU004404"/>
    </source>
</evidence>
<dbReference type="GO" id="GO:0007165">
    <property type="term" value="P:signal transduction"/>
    <property type="evidence" value="ECO:0007669"/>
    <property type="project" value="TreeGrafter"/>
</dbReference>
<dbReference type="InterPro" id="IPR041489">
    <property type="entry name" value="PDZ_6"/>
</dbReference>
<dbReference type="SUPFAM" id="SSF50156">
    <property type="entry name" value="PDZ domain-like"/>
    <property type="match status" value="1"/>
</dbReference>
<dbReference type="InterPro" id="IPR001478">
    <property type="entry name" value="PDZ"/>
</dbReference>
<dbReference type="Pfam" id="PF03572">
    <property type="entry name" value="Peptidase_S41"/>
    <property type="match status" value="1"/>
</dbReference>
<dbReference type="InterPro" id="IPR029045">
    <property type="entry name" value="ClpP/crotonase-like_dom_sf"/>
</dbReference>
<dbReference type="SMART" id="SM00245">
    <property type="entry name" value="TSPc"/>
    <property type="match status" value="1"/>
</dbReference>
<comment type="caution">
    <text evidence="8">The sequence shown here is derived from an EMBL/GenBank/DDBJ whole genome shotgun (WGS) entry which is preliminary data.</text>
</comment>
<feature type="transmembrane region" description="Helical" evidence="6">
    <location>
        <begin position="7"/>
        <end position="29"/>
    </location>
</feature>
<evidence type="ECO:0000313" key="9">
    <source>
        <dbReference type="Proteomes" id="UP000229976"/>
    </source>
</evidence>
<dbReference type="SUPFAM" id="SSF52096">
    <property type="entry name" value="ClpP/crotonase"/>
    <property type="match status" value="1"/>
</dbReference>
<dbReference type="Pfam" id="PF17820">
    <property type="entry name" value="PDZ_6"/>
    <property type="match status" value="1"/>
</dbReference>
<dbReference type="CDD" id="cd07560">
    <property type="entry name" value="Peptidase_S41_CPP"/>
    <property type="match status" value="1"/>
</dbReference>
<evidence type="ECO:0000256" key="4">
    <source>
        <dbReference type="ARBA" id="ARBA00022825"/>
    </source>
</evidence>
<keyword evidence="2 5" id="KW-0645">Protease</keyword>
<reference evidence="8 9" key="1">
    <citation type="submission" date="2017-09" db="EMBL/GenBank/DDBJ databases">
        <title>Depth-based differentiation of microbial function through sediment-hosted aquifers and enrichment of novel symbionts in the deep terrestrial subsurface.</title>
        <authorList>
            <person name="Probst A.J."/>
            <person name="Ladd B."/>
            <person name="Jarett J.K."/>
            <person name="Geller-Mcgrath D.E."/>
            <person name="Sieber C.M."/>
            <person name="Emerson J.B."/>
            <person name="Anantharaman K."/>
            <person name="Thomas B.C."/>
            <person name="Malmstrom R."/>
            <person name="Stieglmeier M."/>
            <person name="Klingl A."/>
            <person name="Woyke T."/>
            <person name="Ryan C.M."/>
            <person name="Banfield J.F."/>
        </authorList>
    </citation>
    <scope>NUCLEOTIDE SEQUENCE [LARGE SCALE GENOMIC DNA]</scope>
    <source>
        <strain evidence="8">CG23_combo_of_CG06-09_8_20_14_all_39_17</strain>
    </source>
</reference>
<dbReference type="EMBL" id="PCRO01000020">
    <property type="protein sequence ID" value="PIP22881.1"/>
    <property type="molecule type" value="Genomic_DNA"/>
</dbReference>
<dbReference type="Pfam" id="PF22694">
    <property type="entry name" value="CtpB_N-like"/>
    <property type="match status" value="1"/>
</dbReference>
<dbReference type="InterPro" id="IPR005151">
    <property type="entry name" value="Tail-specific_protease"/>
</dbReference>
<dbReference type="InterPro" id="IPR036034">
    <property type="entry name" value="PDZ_sf"/>
</dbReference>
<keyword evidence="6" id="KW-1133">Transmembrane helix</keyword>
<evidence type="ECO:0000256" key="3">
    <source>
        <dbReference type="ARBA" id="ARBA00022801"/>
    </source>
</evidence>
<dbReference type="PANTHER" id="PTHR32060:SF30">
    <property type="entry name" value="CARBOXY-TERMINAL PROCESSING PROTEASE CTPA"/>
    <property type="match status" value="1"/>
</dbReference>
<evidence type="ECO:0000259" key="7">
    <source>
        <dbReference type="PROSITE" id="PS50106"/>
    </source>
</evidence>
<dbReference type="FunFam" id="2.30.42.10:FF:000063">
    <property type="entry name" value="Peptidase, S41 family"/>
    <property type="match status" value="1"/>
</dbReference>
<dbReference type="InterPro" id="IPR004447">
    <property type="entry name" value="Peptidase_S41A"/>
</dbReference>
<keyword evidence="6" id="KW-0472">Membrane</keyword>
<keyword evidence="4 5" id="KW-0720">Serine protease</keyword>
<dbReference type="NCBIfam" id="TIGR00225">
    <property type="entry name" value="prc"/>
    <property type="match status" value="1"/>
</dbReference>
<evidence type="ECO:0000256" key="2">
    <source>
        <dbReference type="ARBA" id="ARBA00022670"/>
    </source>
</evidence>
<gene>
    <name evidence="8" type="ORF">COX37_01515</name>
</gene>
<dbReference type="CDD" id="cd06782">
    <property type="entry name" value="cpPDZ_CPP-like"/>
    <property type="match status" value="1"/>
</dbReference>
<dbReference type="GO" id="GO:0006508">
    <property type="term" value="P:proteolysis"/>
    <property type="evidence" value="ECO:0007669"/>
    <property type="project" value="UniProtKB-KW"/>
</dbReference>
<dbReference type="Gene3D" id="3.90.226.10">
    <property type="entry name" value="2-enoyl-CoA Hydratase, Chain A, domain 1"/>
    <property type="match status" value="1"/>
</dbReference>
<sequence length="397" mass="44353">MKIERIIISMIFVLLLAGTMAGGGFYYGLETGKSQCAICPPEDLNFSLFWETYRKLQENYVDKEKFDTQKLIYGAISGMVKSLNDTYTVFMDPEAAKIFNEDVSGSFEGVGMEFGIKKGQMQVITPLENTPAQRAGLRAGDKIIKINDKTTTDMTTEEAVRLIRGHKGTEVTLTIFREGWDKYEDIKIIRDVIEVPSLKLEIRNDNIAYLRLYQFSGKADADFNKAALDILNSNADRIILDLRNNPGGYLEVAQYIAGWFIEKGQIVTIQDFGKGREKEKIEYKSQGNAVLSGYPIVLLINEGSASASEILAGAMRDNLNVQLIGKKSFGKGSVQETKKLADESYLKVTVAKWLTPKGSSISEVGIEPDVKVELTDEDYKNKKDPQLDKAIEIIKNM</sequence>
<protein>
    <submittedName>
        <fullName evidence="8">Peptidase S41</fullName>
    </submittedName>
</protein>
<dbReference type="SMART" id="SM00228">
    <property type="entry name" value="PDZ"/>
    <property type="match status" value="1"/>
</dbReference>
<dbReference type="PANTHER" id="PTHR32060">
    <property type="entry name" value="TAIL-SPECIFIC PROTEASE"/>
    <property type="match status" value="1"/>
</dbReference>
<dbReference type="GO" id="GO:0008236">
    <property type="term" value="F:serine-type peptidase activity"/>
    <property type="evidence" value="ECO:0007669"/>
    <property type="project" value="UniProtKB-KW"/>
</dbReference>
<dbReference type="InterPro" id="IPR055210">
    <property type="entry name" value="CtpA/B_N"/>
</dbReference>
<evidence type="ECO:0000313" key="8">
    <source>
        <dbReference type="EMBL" id="PIP22881.1"/>
    </source>
</evidence>
<evidence type="ECO:0000256" key="6">
    <source>
        <dbReference type="SAM" id="Phobius"/>
    </source>
</evidence>
<dbReference type="Gene3D" id="3.30.750.44">
    <property type="match status" value="1"/>
</dbReference>
<dbReference type="GO" id="GO:0030288">
    <property type="term" value="C:outer membrane-bounded periplasmic space"/>
    <property type="evidence" value="ECO:0007669"/>
    <property type="project" value="TreeGrafter"/>
</dbReference>
<dbReference type="GO" id="GO:0004175">
    <property type="term" value="F:endopeptidase activity"/>
    <property type="evidence" value="ECO:0007669"/>
    <property type="project" value="TreeGrafter"/>
</dbReference>
<accession>A0A2G9YWN3</accession>